<keyword evidence="1" id="KW-0051">Antiviral defense</keyword>
<name>A0AAQ4CSB9_9CREN</name>
<evidence type="ECO:0000256" key="1">
    <source>
        <dbReference type="ARBA" id="ARBA00023118"/>
    </source>
</evidence>
<dbReference type="Pfam" id="PF03787">
    <property type="entry name" value="RAMPs"/>
    <property type="match status" value="1"/>
</dbReference>
<dbReference type="CDD" id="cd09726">
    <property type="entry name" value="RAMP_I_III"/>
    <property type="match status" value="1"/>
</dbReference>
<dbReference type="Proteomes" id="UP001319921">
    <property type="component" value="Chromosome"/>
</dbReference>
<evidence type="ECO:0000259" key="2">
    <source>
        <dbReference type="Pfam" id="PF03787"/>
    </source>
</evidence>
<sequence length="341" mass="39259">MILYVTMVTPTHIGSYESHILDDIWFLKPSSIKGIVKWWARAIIGGILLDMDMLDIEIIEKSLYQIGLGSKLGPSRVIIRTFTLKQPDINSKDINVYHRLKLLSMGRRENKEAKVREYMIGGEFEIILINDNSLVDRITTLSLILSGIGKGSRKVLGSIDITRVVNFMITEQTLKDFIEKTYDKIKEFIQSNLTPKIIKTELELPPFPTLSKRTAQIGIIRNCDPVKLHNFVLKSRRKISAEDSWILGLPRGRETGFIVKNNIRRASSIIFTYHDKLPFKDTEKIGIVSILQSEDFPDKIIHKGQKHKEHEIKIDNQAIKRAVENIIKDLNNTFKVEWIWP</sequence>
<evidence type="ECO:0000313" key="3">
    <source>
        <dbReference type="EMBL" id="BDB98700.1"/>
    </source>
</evidence>
<dbReference type="InterPro" id="IPR007522">
    <property type="entry name" value="CRISPR-assoc_prot_TM1795"/>
</dbReference>
<keyword evidence="4" id="KW-1185">Reference proteome</keyword>
<protein>
    <recommendedName>
        <fullName evidence="2">CRISPR type III-associated protein domain-containing protein</fullName>
    </recommendedName>
</protein>
<dbReference type="GO" id="GO:0051607">
    <property type="term" value="P:defense response to virus"/>
    <property type="evidence" value="ECO:0007669"/>
    <property type="project" value="UniProtKB-KW"/>
</dbReference>
<evidence type="ECO:0000313" key="4">
    <source>
        <dbReference type="Proteomes" id="UP001319921"/>
    </source>
</evidence>
<accession>A0AAQ4CSB9</accession>
<gene>
    <name evidence="3" type="ORF">SACC_17170</name>
</gene>
<organism evidence="3 4">
    <name type="scientific">Saccharolobus caldissimus</name>
    <dbReference type="NCBI Taxonomy" id="1702097"/>
    <lineage>
        <taxon>Archaea</taxon>
        <taxon>Thermoproteota</taxon>
        <taxon>Thermoprotei</taxon>
        <taxon>Sulfolobales</taxon>
        <taxon>Sulfolobaceae</taxon>
        <taxon>Saccharolobus</taxon>
    </lineage>
</organism>
<dbReference type="NCBIfam" id="TIGR01894">
    <property type="entry name" value="cas_TM1795_cmr1"/>
    <property type="match status" value="1"/>
</dbReference>
<dbReference type="AlphaFoldDB" id="A0AAQ4CSB9"/>
<dbReference type="EMBL" id="AP025226">
    <property type="protein sequence ID" value="BDB98700.1"/>
    <property type="molecule type" value="Genomic_DNA"/>
</dbReference>
<dbReference type="GeneID" id="68866448"/>
<dbReference type="KEGG" id="scas:SACC_17170"/>
<dbReference type="InterPro" id="IPR005537">
    <property type="entry name" value="RAMP_III_fam"/>
</dbReference>
<dbReference type="RefSeq" id="WP_229569077.1">
    <property type="nucleotide sequence ID" value="NZ_AP025226.1"/>
</dbReference>
<reference evidence="3 4" key="1">
    <citation type="journal article" date="2022" name="Microbiol. Resour. Announc.">
        <title>Complete Genome Sequence of the Hyperthermophilic and Acidophilic Archaeon Saccharolobus caldissimus Strain HS-3T.</title>
        <authorList>
            <person name="Sakai H.D."/>
            <person name="Kurosawa N."/>
        </authorList>
    </citation>
    <scope>NUCLEOTIDE SEQUENCE [LARGE SCALE GENOMIC DNA]</scope>
    <source>
        <strain evidence="3 4">JCM32116</strain>
    </source>
</reference>
<feature type="domain" description="CRISPR type III-associated protein" evidence="2">
    <location>
        <begin position="5"/>
        <end position="132"/>
    </location>
</feature>
<proteinExistence type="predicted"/>